<evidence type="ECO:0000256" key="1">
    <source>
        <dbReference type="ARBA" id="ARBA00005709"/>
    </source>
</evidence>
<dbReference type="GO" id="GO:0009288">
    <property type="term" value="C:bacterial-type flagellum"/>
    <property type="evidence" value="ECO:0007669"/>
    <property type="project" value="UniProtKB-SubCell"/>
</dbReference>
<feature type="domain" description="Flagellin C-terminal" evidence="5">
    <location>
        <begin position="517"/>
        <end position="602"/>
    </location>
</feature>
<dbReference type="PANTHER" id="PTHR42792:SF2">
    <property type="entry name" value="FLAGELLIN"/>
    <property type="match status" value="1"/>
</dbReference>
<accession>A0A6I6AF51</accession>
<evidence type="ECO:0000256" key="2">
    <source>
        <dbReference type="ARBA" id="ARBA00023143"/>
    </source>
</evidence>
<dbReference type="PANTHER" id="PTHR42792">
    <property type="entry name" value="FLAGELLIN"/>
    <property type="match status" value="1"/>
</dbReference>
<dbReference type="GO" id="GO:0005576">
    <property type="term" value="C:extracellular region"/>
    <property type="evidence" value="ECO:0007669"/>
    <property type="project" value="UniProtKB-SubCell"/>
</dbReference>
<dbReference type="GO" id="GO:0005198">
    <property type="term" value="F:structural molecule activity"/>
    <property type="evidence" value="ECO:0007669"/>
    <property type="project" value="UniProtKB-UniRule"/>
</dbReference>
<dbReference type="InterPro" id="IPR046358">
    <property type="entry name" value="Flagellin_C"/>
</dbReference>
<comment type="similarity">
    <text evidence="1 3">Belongs to the bacterial flagellin family.</text>
</comment>
<evidence type="ECO:0000259" key="5">
    <source>
        <dbReference type="Pfam" id="PF00700"/>
    </source>
</evidence>
<name>A0A6I6AF51_9PLAN</name>
<dbReference type="AlphaFoldDB" id="A0A6I6AF51"/>
<feature type="domain" description="Flagellin N-terminal" evidence="4">
    <location>
        <begin position="4"/>
        <end position="142"/>
    </location>
</feature>
<dbReference type="InterPro" id="IPR001492">
    <property type="entry name" value="Flagellin"/>
</dbReference>
<evidence type="ECO:0000256" key="3">
    <source>
        <dbReference type="RuleBase" id="RU362073"/>
    </source>
</evidence>
<dbReference type="EMBL" id="CP043930">
    <property type="protein sequence ID" value="QGQ23489.1"/>
    <property type="molecule type" value="Genomic_DNA"/>
</dbReference>
<dbReference type="Pfam" id="PF00700">
    <property type="entry name" value="Flagellin_C"/>
    <property type="match status" value="1"/>
</dbReference>
<keyword evidence="2 3" id="KW-0975">Bacterial flagellum</keyword>
<evidence type="ECO:0000313" key="7">
    <source>
        <dbReference type="Proteomes" id="UP000427281"/>
    </source>
</evidence>
<evidence type="ECO:0000313" key="6">
    <source>
        <dbReference type="EMBL" id="QGQ23489.1"/>
    </source>
</evidence>
<reference evidence="6 7" key="1">
    <citation type="submission" date="2019-09" db="EMBL/GenBank/DDBJ databases">
        <title>Gimesia benthica sp. nov., a novel bacterium isolated from deep-sea water of the Northwest Indian Ocean.</title>
        <authorList>
            <person name="Dai X."/>
        </authorList>
    </citation>
    <scope>NUCLEOTIDE SEQUENCE [LARGE SCALE GENOMIC DNA]</scope>
    <source>
        <strain evidence="6 7">E7</strain>
    </source>
</reference>
<keyword evidence="3" id="KW-0964">Secreted</keyword>
<dbReference type="RefSeq" id="WP_155364432.1">
    <property type="nucleotide sequence ID" value="NZ_CP043930.1"/>
</dbReference>
<protein>
    <recommendedName>
        <fullName evidence="3">Flagellin</fullName>
    </recommendedName>
</protein>
<comment type="function">
    <text evidence="3">Flagellin is the subunit protein which polymerizes to form the filaments of bacterial flagella.</text>
</comment>
<dbReference type="KEGG" id="gim:F1728_12735"/>
<dbReference type="Pfam" id="PF00669">
    <property type="entry name" value="Flagellin_N"/>
    <property type="match status" value="1"/>
</dbReference>
<organism evidence="6 7">
    <name type="scientific">Gimesia benthica</name>
    <dbReference type="NCBI Taxonomy" id="2608982"/>
    <lineage>
        <taxon>Bacteria</taxon>
        <taxon>Pseudomonadati</taxon>
        <taxon>Planctomycetota</taxon>
        <taxon>Planctomycetia</taxon>
        <taxon>Planctomycetales</taxon>
        <taxon>Planctomycetaceae</taxon>
        <taxon>Gimesia</taxon>
    </lineage>
</organism>
<sequence>MTRINTNVAALRGLRSLNKSTNLLDTSLTRLSTGLKINSGKDNPSGLIASETLRSQVSAIEQSIKNSNRASNVIATADSALGEVTNLLNQVRGLVQEGLNKGALSQDEIEANQLQIDTALSAINRISANTSFAGDKLIDGSKAFRTQASATDAAKLSDYQVNEAVFGTSSTITLDATVVTAATQASLDYSAVDGGLASATTIEVGGKSGSQVLFLGASSSLDNVRDAVNGVSDITGVTATKTNKVASNLSFNNANATNSGLTFTDARTSDSVLGDSGQNIRVQFVDPSANSAAANISFSNNNTDITIVVSLGTLANGDISSNATSIKTLLDGNADVNALISTAAEGDGSGVVEAEAAAALSGGTNAYLTFSASNYGADEFVDVNVLNGSFDTVDNITDGNALKRAIGSDIVTRINGQVAQGSGLTANIRSQQLDASFSFTAAANVADNTASLTITGGGSLFQIGQDVSAAGQIGIGIEAVNTARLGGVSGKLFEIGSGGGKSLLDVGPSVPGSDLVNIIEESINRVSTLRGRLGAVQKNVIETNVSSLGVALENISEARSQIVDTDFAVETANMTKAQILNQAGISVLSIANQNPQQVLSLLR</sequence>
<gene>
    <name evidence="6" type="ORF">F1728_12735</name>
</gene>
<dbReference type="PRINTS" id="PR00207">
    <property type="entry name" value="FLAGELLIN"/>
</dbReference>
<dbReference type="Proteomes" id="UP000427281">
    <property type="component" value="Chromosome"/>
</dbReference>
<comment type="subcellular location">
    <subcellularLocation>
        <location evidence="3">Secreted</location>
    </subcellularLocation>
    <subcellularLocation>
        <location evidence="3">Bacterial flagellum</location>
    </subcellularLocation>
</comment>
<dbReference type="Gene3D" id="1.20.1330.10">
    <property type="entry name" value="f41 fragment of flagellin, N-terminal domain"/>
    <property type="match status" value="2"/>
</dbReference>
<keyword evidence="7" id="KW-1185">Reference proteome</keyword>
<dbReference type="SUPFAM" id="SSF64518">
    <property type="entry name" value="Phase 1 flagellin"/>
    <property type="match status" value="2"/>
</dbReference>
<evidence type="ECO:0000259" key="4">
    <source>
        <dbReference type="Pfam" id="PF00669"/>
    </source>
</evidence>
<dbReference type="InterPro" id="IPR001029">
    <property type="entry name" value="Flagellin_N"/>
</dbReference>
<proteinExistence type="inferred from homology"/>